<evidence type="ECO:0000313" key="1">
    <source>
        <dbReference type="EMBL" id="MFC0209897.1"/>
    </source>
</evidence>
<reference evidence="1 2" key="1">
    <citation type="submission" date="2024-09" db="EMBL/GenBank/DDBJ databases">
        <authorList>
            <person name="Sun Q."/>
            <person name="Mori K."/>
        </authorList>
    </citation>
    <scope>NUCLEOTIDE SEQUENCE [LARGE SCALE GENOMIC DNA]</scope>
    <source>
        <strain evidence="1 2">CCM 8543</strain>
    </source>
</reference>
<protein>
    <submittedName>
        <fullName evidence="1">HNH endonuclease</fullName>
    </submittedName>
</protein>
<sequence>MSLQMISDVLALRDISSHCPLCGRKFGRVARTDEHIFPRWLQKHHKLETRRLTLPNFIGKTYKSVRIDICEKCNHHRFGRLETEIARRVRSGDAFAAVQDLDQELLAVWLGKILWLLCRKGHAYPDHRRRNEPEPDSIVPQDLMPGITYLGMMERAFAMHKGMYACYLTDPPLPDFFYGPPYSLYVVEIDTRDTRFEAFDFADNLITLGAALRTGNLGLICAFDGGIHREFRLHRFQHLIGEKLHPVQFGELAARIFYDHTVLHEDALRVQYYWNRPLHAVVAQTQTPRSFDPFLAEHHDLERLAGMIGRGTYADPKKILHEGGRIFTCLEDHEGNFLRYAVTEEEIEAARRDPHQTLMGPLDSRWRTDSCSR</sequence>
<dbReference type="Proteomes" id="UP001589755">
    <property type="component" value="Unassembled WGS sequence"/>
</dbReference>
<keyword evidence="1" id="KW-0540">Nuclease</keyword>
<accession>A0ABV6DBB8</accession>
<organism evidence="1 2">
    <name type="scientific">Chelativorans intermedius</name>
    <dbReference type="NCBI Taxonomy" id="515947"/>
    <lineage>
        <taxon>Bacteria</taxon>
        <taxon>Pseudomonadati</taxon>
        <taxon>Pseudomonadota</taxon>
        <taxon>Alphaproteobacteria</taxon>
        <taxon>Hyphomicrobiales</taxon>
        <taxon>Phyllobacteriaceae</taxon>
        <taxon>Chelativorans</taxon>
    </lineage>
</organism>
<proteinExistence type="predicted"/>
<dbReference type="GO" id="GO:0004519">
    <property type="term" value="F:endonuclease activity"/>
    <property type="evidence" value="ECO:0007669"/>
    <property type="project" value="UniProtKB-KW"/>
</dbReference>
<dbReference type="RefSeq" id="WP_261522503.1">
    <property type="nucleotide sequence ID" value="NZ_JAODNW010000029.1"/>
</dbReference>
<gene>
    <name evidence="1" type="ORF">ACFFJ2_15955</name>
</gene>
<comment type="caution">
    <text evidence="1">The sequence shown here is derived from an EMBL/GenBank/DDBJ whole genome shotgun (WGS) entry which is preliminary data.</text>
</comment>
<evidence type="ECO:0000313" key="2">
    <source>
        <dbReference type="Proteomes" id="UP001589755"/>
    </source>
</evidence>
<keyword evidence="1" id="KW-0378">Hydrolase</keyword>
<keyword evidence="1" id="KW-0255">Endonuclease</keyword>
<keyword evidence="2" id="KW-1185">Reference proteome</keyword>
<name>A0ABV6DBB8_9HYPH</name>
<dbReference type="EMBL" id="JBHLXD010000032">
    <property type="protein sequence ID" value="MFC0209897.1"/>
    <property type="molecule type" value="Genomic_DNA"/>
</dbReference>